<protein>
    <submittedName>
        <fullName evidence="3">Uncharacterized protein</fullName>
    </submittedName>
</protein>
<proteinExistence type="predicted"/>
<accession>A0A7E4V322</accession>
<sequence length="94" mass="10299">MLRHCVQRRDCRQPHIRLPRPDPLRHTPPAALLLPRLAGAPSTPSSIGVLPAKGIVVGHPTVPSTSVSPSLRAGLIHDQDRLDSTDIFHCFDFN</sequence>
<evidence type="ECO:0000313" key="2">
    <source>
        <dbReference type="Proteomes" id="UP000492821"/>
    </source>
</evidence>
<dbReference type="WBParaSite" id="Pan_g1603.t1">
    <property type="protein sequence ID" value="Pan_g1603.t1"/>
    <property type="gene ID" value="Pan_g1603"/>
</dbReference>
<dbReference type="Proteomes" id="UP000492821">
    <property type="component" value="Unassembled WGS sequence"/>
</dbReference>
<name>A0A7E4V322_PANRE</name>
<keyword evidence="2" id="KW-1185">Reference proteome</keyword>
<reference evidence="2" key="1">
    <citation type="journal article" date="2013" name="Genetics">
        <title>The draft genome and transcriptome of Panagrellus redivivus are shaped by the harsh demands of a free-living lifestyle.</title>
        <authorList>
            <person name="Srinivasan J."/>
            <person name="Dillman A.R."/>
            <person name="Macchietto M.G."/>
            <person name="Heikkinen L."/>
            <person name="Lakso M."/>
            <person name="Fracchia K.M."/>
            <person name="Antoshechkin I."/>
            <person name="Mortazavi A."/>
            <person name="Wong G."/>
            <person name="Sternberg P.W."/>
        </authorList>
    </citation>
    <scope>NUCLEOTIDE SEQUENCE [LARGE SCALE GENOMIC DNA]</scope>
    <source>
        <strain evidence="2">MT8872</strain>
    </source>
</reference>
<evidence type="ECO:0000256" key="1">
    <source>
        <dbReference type="SAM" id="MobiDB-lite"/>
    </source>
</evidence>
<organism evidence="2 3">
    <name type="scientific">Panagrellus redivivus</name>
    <name type="common">Microworm</name>
    <dbReference type="NCBI Taxonomy" id="6233"/>
    <lineage>
        <taxon>Eukaryota</taxon>
        <taxon>Metazoa</taxon>
        <taxon>Ecdysozoa</taxon>
        <taxon>Nematoda</taxon>
        <taxon>Chromadorea</taxon>
        <taxon>Rhabditida</taxon>
        <taxon>Tylenchina</taxon>
        <taxon>Panagrolaimomorpha</taxon>
        <taxon>Panagrolaimoidea</taxon>
        <taxon>Panagrolaimidae</taxon>
        <taxon>Panagrellus</taxon>
    </lineage>
</organism>
<dbReference type="AlphaFoldDB" id="A0A7E4V322"/>
<evidence type="ECO:0000313" key="3">
    <source>
        <dbReference type="WBParaSite" id="Pan_g1603.t1"/>
    </source>
</evidence>
<reference evidence="3" key="2">
    <citation type="submission" date="2020-10" db="UniProtKB">
        <authorList>
            <consortium name="WormBaseParasite"/>
        </authorList>
    </citation>
    <scope>IDENTIFICATION</scope>
</reference>
<feature type="region of interest" description="Disordered" evidence="1">
    <location>
        <begin position="1"/>
        <end position="29"/>
    </location>
</feature>
<feature type="compositionally biased region" description="Basic and acidic residues" evidence="1">
    <location>
        <begin position="7"/>
        <end position="25"/>
    </location>
</feature>